<evidence type="ECO:0000313" key="3">
    <source>
        <dbReference type="Proteomes" id="UP001281614"/>
    </source>
</evidence>
<sequence length="134" mass="15874">MKSTSMLQSGVWCRLSRFGMTRWPSIPCRISACTTQAFLRQVHSLLSQGRWVMAHQTRHGSPFSVQEKANTARWWHPIHHLPSLFAQPSVRWHSRAYRLQQQLQRRSKTPSHPSRTRRQFSLQPRNRAATDRYR</sequence>
<feature type="region of interest" description="Disordered" evidence="1">
    <location>
        <begin position="101"/>
        <end position="134"/>
    </location>
</feature>
<organism evidence="2 3">
    <name type="scientific">Colletotrichum kahawae</name>
    <name type="common">Coffee berry disease fungus</name>
    <dbReference type="NCBI Taxonomy" id="34407"/>
    <lineage>
        <taxon>Eukaryota</taxon>
        <taxon>Fungi</taxon>
        <taxon>Dikarya</taxon>
        <taxon>Ascomycota</taxon>
        <taxon>Pezizomycotina</taxon>
        <taxon>Sordariomycetes</taxon>
        <taxon>Hypocreomycetidae</taxon>
        <taxon>Glomerellales</taxon>
        <taxon>Glomerellaceae</taxon>
        <taxon>Colletotrichum</taxon>
        <taxon>Colletotrichum gloeosporioides species complex</taxon>
    </lineage>
</organism>
<protein>
    <submittedName>
        <fullName evidence="2">Uncharacterized protein</fullName>
    </submittedName>
</protein>
<evidence type="ECO:0000313" key="2">
    <source>
        <dbReference type="EMBL" id="KAK2770449.1"/>
    </source>
</evidence>
<gene>
    <name evidence="2" type="ORF">CKAH01_14724</name>
</gene>
<dbReference type="EMBL" id="VYYT01000095">
    <property type="protein sequence ID" value="KAK2770449.1"/>
    <property type="molecule type" value="Genomic_DNA"/>
</dbReference>
<dbReference type="AlphaFoldDB" id="A0AAE0D986"/>
<evidence type="ECO:0000256" key="1">
    <source>
        <dbReference type="SAM" id="MobiDB-lite"/>
    </source>
</evidence>
<proteinExistence type="predicted"/>
<feature type="compositionally biased region" description="Basic residues" evidence="1">
    <location>
        <begin position="105"/>
        <end position="118"/>
    </location>
</feature>
<name>A0AAE0D986_COLKA</name>
<dbReference type="Proteomes" id="UP001281614">
    <property type="component" value="Unassembled WGS sequence"/>
</dbReference>
<comment type="caution">
    <text evidence="2">The sequence shown here is derived from an EMBL/GenBank/DDBJ whole genome shotgun (WGS) entry which is preliminary data.</text>
</comment>
<reference evidence="2" key="1">
    <citation type="submission" date="2023-02" db="EMBL/GenBank/DDBJ databases">
        <title>Colletotrichum kahawae CIFC_Que2 genome sequencing and assembly.</title>
        <authorList>
            <person name="Baroncelli R."/>
        </authorList>
    </citation>
    <scope>NUCLEOTIDE SEQUENCE</scope>
    <source>
        <strain evidence="2">CIFC_Que2</strain>
    </source>
</reference>
<accession>A0AAE0D986</accession>
<keyword evidence="3" id="KW-1185">Reference proteome</keyword>